<name>A0A7S3F246_9EUKA</name>
<protein>
    <submittedName>
        <fullName evidence="2">Uncharacterized protein</fullName>
    </submittedName>
</protein>
<evidence type="ECO:0000313" key="2">
    <source>
        <dbReference type="EMBL" id="CAE0118496.1"/>
    </source>
</evidence>
<reference evidence="2" key="1">
    <citation type="submission" date="2021-01" db="EMBL/GenBank/DDBJ databases">
        <authorList>
            <person name="Corre E."/>
            <person name="Pelletier E."/>
            <person name="Niang G."/>
            <person name="Scheremetjew M."/>
            <person name="Finn R."/>
            <person name="Kale V."/>
            <person name="Holt S."/>
            <person name="Cochrane G."/>
            <person name="Meng A."/>
            <person name="Brown T."/>
            <person name="Cohen L."/>
        </authorList>
    </citation>
    <scope>NUCLEOTIDE SEQUENCE</scope>
    <source>
        <strain evidence="2">CCMP281</strain>
    </source>
</reference>
<evidence type="ECO:0000256" key="1">
    <source>
        <dbReference type="SAM" id="MobiDB-lite"/>
    </source>
</evidence>
<gene>
    <name evidence="2" type="ORF">HERI1096_LOCUS19195</name>
</gene>
<accession>A0A7S3F246</accession>
<proteinExistence type="predicted"/>
<dbReference type="AlphaFoldDB" id="A0A7S3F246"/>
<dbReference type="EMBL" id="HBHX01034592">
    <property type="protein sequence ID" value="CAE0118496.1"/>
    <property type="molecule type" value="Transcribed_RNA"/>
</dbReference>
<sequence length="255" mass="26635">MQREGANLPLMVKRTAGKADCLPACAIVTLCREPWVSCCSSIYDTCWCCVCCRCCNKDMVSKCIHCDCGSMCNDHCTKFKCFKCDSDSVSDESCCEEAAHCLAAVPVSLLTCACKAWGVLGCTSGCACYCPCSAFGLGCIAPNCPGCYCIKMTPEDRAFWAGKKPFEGGSGAGENPSSASGRRPKGKDAQTPGAVLVAGETSDGSVSQPSTKLSKAQEKAEAKRKKEEQDQAAAAQKKSEWGSMVAAQGGAGGAI</sequence>
<feature type="region of interest" description="Disordered" evidence="1">
    <location>
        <begin position="163"/>
        <end position="255"/>
    </location>
</feature>
<organism evidence="2">
    <name type="scientific">Haptolina ericina</name>
    <dbReference type="NCBI Taxonomy" id="156174"/>
    <lineage>
        <taxon>Eukaryota</taxon>
        <taxon>Haptista</taxon>
        <taxon>Haptophyta</taxon>
        <taxon>Prymnesiophyceae</taxon>
        <taxon>Prymnesiales</taxon>
        <taxon>Prymnesiaceae</taxon>
        <taxon>Haptolina</taxon>
    </lineage>
</organism>
<feature type="compositionally biased region" description="Basic and acidic residues" evidence="1">
    <location>
        <begin position="215"/>
        <end position="229"/>
    </location>
</feature>
<feature type="compositionally biased region" description="Polar residues" evidence="1">
    <location>
        <begin position="202"/>
        <end position="214"/>
    </location>
</feature>